<dbReference type="RefSeq" id="WP_377777849.1">
    <property type="nucleotide sequence ID" value="NZ_FNJL01000004.1"/>
</dbReference>
<dbReference type="EMBL" id="FNJL01000004">
    <property type="protein sequence ID" value="SDO86949.1"/>
    <property type="molecule type" value="Genomic_DNA"/>
</dbReference>
<comment type="similarity">
    <text evidence="1">Belongs to the UPF0065 (bug) family.</text>
</comment>
<dbReference type="Gene3D" id="3.40.190.150">
    <property type="entry name" value="Bordetella uptake gene, domain 1"/>
    <property type="match status" value="1"/>
</dbReference>
<dbReference type="PANTHER" id="PTHR42928">
    <property type="entry name" value="TRICARBOXYLATE-BINDING PROTEIN"/>
    <property type="match status" value="1"/>
</dbReference>
<organism evidence="2 3">
    <name type="scientific">Paracidovorax cattleyae</name>
    <dbReference type="NCBI Taxonomy" id="80868"/>
    <lineage>
        <taxon>Bacteria</taxon>
        <taxon>Pseudomonadati</taxon>
        <taxon>Pseudomonadota</taxon>
        <taxon>Betaproteobacteria</taxon>
        <taxon>Burkholderiales</taxon>
        <taxon>Comamonadaceae</taxon>
        <taxon>Paracidovorax</taxon>
    </lineage>
</organism>
<dbReference type="InterPro" id="IPR042100">
    <property type="entry name" value="Bug_dom1"/>
</dbReference>
<dbReference type="PANTHER" id="PTHR42928:SF5">
    <property type="entry name" value="BLR1237 PROTEIN"/>
    <property type="match status" value="1"/>
</dbReference>
<keyword evidence="3" id="KW-1185">Reference proteome</keyword>
<accession>A0A1H0N2L0</accession>
<dbReference type="PROSITE" id="PS51318">
    <property type="entry name" value="TAT"/>
    <property type="match status" value="1"/>
</dbReference>
<dbReference type="InterPro" id="IPR006311">
    <property type="entry name" value="TAT_signal"/>
</dbReference>
<keyword evidence="2" id="KW-0675">Receptor</keyword>
<gene>
    <name evidence="2" type="ORF">SAMN04489708_104175</name>
</gene>
<reference evidence="3" key="1">
    <citation type="submission" date="2016-10" db="EMBL/GenBank/DDBJ databases">
        <authorList>
            <person name="Varghese N."/>
            <person name="Submissions S."/>
        </authorList>
    </citation>
    <scope>NUCLEOTIDE SEQUENCE [LARGE SCALE GENOMIC DNA]</scope>
    <source>
        <strain evidence="3">DSM 17101</strain>
    </source>
</reference>
<dbReference type="Proteomes" id="UP000199317">
    <property type="component" value="Unassembled WGS sequence"/>
</dbReference>
<evidence type="ECO:0000313" key="2">
    <source>
        <dbReference type="EMBL" id="SDO86949.1"/>
    </source>
</evidence>
<protein>
    <submittedName>
        <fullName evidence="2">Tripartite-type tricarboxylate transporter, receptor component TctC</fullName>
    </submittedName>
</protein>
<sequence>MIRTHRTSSADAPAVPRRALLRWGVLAGAAASPWAPAWSQAAAGPLDGGALRLVVPYPPGGSSDRAARLLAEALGPRLGVPVVVDNRAGAGGRLALQQLHRDPTGQNVVVLANPATMLVAPLVFKDNGYDPDKDYAVLAQVTRYAFGVAVGTGVTVRDFSHLHAWMLAHKDKLSTGIPATGSLPHFFALMLAEQLGLTLPVVGYGGSGPLLDDLMGGHVPMAIDALDALEPLHKAGRLRILAMSDDQRAPALPTVPTFKEAGLALSAQGWNALYAPAWLPGPRARRIAEAVFQAMGDKAVQARFTSADMVPVALSREQTAQMLAAYRAQWVPVVRRSGFQP</sequence>
<dbReference type="AlphaFoldDB" id="A0A1H0N2L0"/>
<evidence type="ECO:0000313" key="3">
    <source>
        <dbReference type="Proteomes" id="UP000199317"/>
    </source>
</evidence>
<dbReference type="InterPro" id="IPR005064">
    <property type="entry name" value="BUG"/>
</dbReference>
<proteinExistence type="inferred from homology"/>
<dbReference type="Gene3D" id="3.40.190.10">
    <property type="entry name" value="Periplasmic binding protein-like II"/>
    <property type="match status" value="1"/>
</dbReference>
<evidence type="ECO:0000256" key="1">
    <source>
        <dbReference type="ARBA" id="ARBA00006987"/>
    </source>
</evidence>
<dbReference type="Pfam" id="PF03401">
    <property type="entry name" value="TctC"/>
    <property type="match status" value="1"/>
</dbReference>
<dbReference type="PIRSF" id="PIRSF017082">
    <property type="entry name" value="YflP"/>
    <property type="match status" value="1"/>
</dbReference>
<name>A0A1H0N2L0_9BURK</name>
<dbReference type="SUPFAM" id="SSF53850">
    <property type="entry name" value="Periplasmic binding protein-like II"/>
    <property type="match status" value="1"/>
</dbReference>